<keyword evidence="3" id="KW-1185">Reference proteome</keyword>
<feature type="region of interest" description="Disordered" evidence="1">
    <location>
        <begin position="418"/>
        <end position="441"/>
    </location>
</feature>
<proteinExistence type="predicted"/>
<evidence type="ECO:0000313" key="2">
    <source>
        <dbReference type="EMBL" id="KAK9766447.1"/>
    </source>
</evidence>
<feature type="compositionally biased region" description="Acidic residues" evidence="1">
    <location>
        <begin position="418"/>
        <end position="431"/>
    </location>
</feature>
<dbReference type="PANTHER" id="PTHR15002:SF0">
    <property type="entry name" value="RIBOSOMAL BIOGENESIS PROTEIN LAS1L"/>
    <property type="match status" value="1"/>
</dbReference>
<dbReference type="Pfam" id="PF04031">
    <property type="entry name" value="Las1"/>
    <property type="match status" value="1"/>
</dbReference>
<dbReference type="InterPro" id="IPR007174">
    <property type="entry name" value="Las1"/>
</dbReference>
<organism evidence="2 3">
    <name type="scientific">Basidiobolus ranarum</name>
    <dbReference type="NCBI Taxonomy" id="34480"/>
    <lineage>
        <taxon>Eukaryota</taxon>
        <taxon>Fungi</taxon>
        <taxon>Fungi incertae sedis</taxon>
        <taxon>Zoopagomycota</taxon>
        <taxon>Entomophthoromycotina</taxon>
        <taxon>Basidiobolomycetes</taxon>
        <taxon>Basidiobolales</taxon>
        <taxon>Basidiobolaceae</taxon>
        <taxon>Basidiobolus</taxon>
    </lineage>
</organism>
<dbReference type="PANTHER" id="PTHR15002">
    <property type="entry name" value="RIBOSOMAL BIOGENESIS PROTEIN LAS1L"/>
    <property type="match status" value="1"/>
</dbReference>
<dbReference type="Proteomes" id="UP001479436">
    <property type="component" value="Unassembled WGS sequence"/>
</dbReference>
<name>A0ABR2WY86_9FUNG</name>
<reference evidence="2 3" key="1">
    <citation type="submission" date="2023-04" db="EMBL/GenBank/DDBJ databases">
        <title>Genome of Basidiobolus ranarum AG-B5.</title>
        <authorList>
            <person name="Stajich J.E."/>
            <person name="Carter-House D."/>
            <person name="Gryganskyi A."/>
        </authorList>
    </citation>
    <scope>NUCLEOTIDE SEQUENCE [LARGE SCALE GENOMIC DNA]</scope>
    <source>
        <strain evidence="2 3">AG-B5</strain>
    </source>
</reference>
<comment type="caution">
    <text evidence="2">The sequence shown here is derived from an EMBL/GenBank/DDBJ whole genome shotgun (WGS) entry which is preliminary data.</text>
</comment>
<dbReference type="EMBL" id="JASJQH010000154">
    <property type="protein sequence ID" value="KAK9766447.1"/>
    <property type="molecule type" value="Genomic_DNA"/>
</dbReference>
<accession>A0ABR2WY86</accession>
<sequence length="487" mass="55530">MPLPPRVVPWTSNEEYEQVYSWLYAEAPDFHLRELGVKRVKAWKSRGRVPQAIETTAGFVEISLRDYFESGRISSHELRLMYTMVFIRFVNGLVDAEQNKQFAQSVAGLADKLNLPAWFVDLRHAGTHENLPSLQTLRTGCQQALQWLNDNYWSVKKTYPDCITEIREQLSTYKDLGKQFSKDPKRTMNPNADNSPSQKALREIISLNDPDTLKLMLIPVLLENGFLVPTGKKKRSTLPELNLSQDLLALWTPLFQRFDGTWKSFGDDLVAGILDQFDYDETPFKISGISDPTQDENTKRANRSTSYLLTLTAWLKHFVKSYYTKEDVLLSSLQMDDLLEGCLRKPTVYTRNVLLTVVEYDPELGKRLSPFIKFITKSLSNKNNIKNFKDVPALTDGDMQREIHKLKARVIKVFGETREDEETSDSMEVDANDTPQNGDIDGLESSSKWKLYDVDLWTSCPFGTLPGGVVPSLDLPLDLDGPNSLVR</sequence>
<evidence type="ECO:0000313" key="3">
    <source>
        <dbReference type="Proteomes" id="UP001479436"/>
    </source>
</evidence>
<evidence type="ECO:0000256" key="1">
    <source>
        <dbReference type="SAM" id="MobiDB-lite"/>
    </source>
</evidence>
<gene>
    <name evidence="2" type="primary">LAS1</name>
    <name evidence="2" type="ORF">K7432_004470</name>
</gene>
<protein>
    <submittedName>
        <fullName evidence="2">rRNA-processing protein las1</fullName>
    </submittedName>
</protein>